<proteinExistence type="predicted"/>
<dbReference type="EMBL" id="AP026867">
    <property type="protein sequence ID" value="BDS13131.1"/>
    <property type="molecule type" value="Genomic_DNA"/>
</dbReference>
<accession>A0A916DU89</accession>
<dbReference type="RefSeq" id="WP_264788430.1">
    <property type="nucleotide sequence ID" value="NZ_AP026867.1"/>
</dbReference>
<dbReference type="AlphaFoldDB" id="A0A916DU89"/>
<organism evidence="1 2">
    <name type="scientific">Aureispira anguillae</name>
    <dbReference type="NCBI Taxonomy" id="2864201"/>
    <lineage>
        <taxon>Bacteria</taxon>
        <taxon>Pseudomonadati</taxon>
        <taxon>Bacteroidota</taxon>
        <taxon>Saprospiria</taxon>
        <taxon>Saprospirales</taxon>
        <taxon>Saprospiraceae</taxon>
        <taxon>Aureispira</taxon>
    </lineage>
</organism>
<name>A0A916DU89_9BACT</name>
<evidence type="ECO:0000313" key="2">
    <source>
        <dbReference type="Proteomes" id="UP001060919"/>
    </source>
</evidence>
<dbReference type="Proteomes" id="UP001060919">
    <property type="component" value="Chromosome"/>
</dbReference>
<gene>
    <name evidence="1" type="ORF">AsAng_0038590</name>
</gene>
<protein>
    <submittedName>
        <fullName evidence="1">Uncharacterized protein</fullName>
    </submittedName>
</protein>
<dbReference type="KEGG" id="aup:AsAng_0038590"/>
<sequence>MTITLAFFLAYIPLGIFVCDISSNFLREEIQEKVSILDPNFFQKDSTELPIPTLTKQGNYKSLKYSIRSKQAKLQEAYKHANDSTAKAKIINKAAFYITEQLINYLIPHWYGTPWAFDGYTAVPN</sequence>
<keyword evidence="2" id="KW-1185">Reference proteome</keyword>
<evidence type="ECO:0000313" key="1">
    <source>
        <dbReference type="EMBL" id="BDS13131.1"/>
    </source>
</evidence>
<reference evidence="1" key="1">
    <citation type="submission" date="2022-09" db="EMBL/GenBank/DDBJ databases">
        <title>Aureispira anguillicida sp. nov., isolated from Leptocephalus of Japanese eel Anguilla japonica.</title>
        <authorList>
            <person name="Yuasa K."/>
            <person name="Mekata T."/>
            <person name="Ikunari K."/>
        </authorList>
    </citation>
    <scope>NUCLEOTIDE SEQUENCE</scope>
    <source>
        <strain evidence="1">EL160426</strain>
    </source>
</reference>